<gene>
    <name evidence="2" type="ORF">MSP1401_LOCUS7227</name>
</gene>
<name>A0A7S0D5G2_MICPS</name>
<dbReference type="AlphaFoldDB" id="A0A7S0D5G2"/>
<dbReference type="SUPFAM" id="SSF53474">
    <property type="entry name" value="alpha/beta-Hydrolases"/>
    <property type="match status" value="1"/>
</dbReference>
<dbReference type="InterPro" id="IPR029058">
    <property type="entry name" value="AB_hydrolase_fold"/>
</dbReference>
<dbReference type="PANTHER" id="PTHR47909:SF2">
    <property type="entry name" value="GPI INOSITOL-DEACYLASE"/>
    <property type="match status" value="1"/>
</dbReference>
<dbReference type="Gene3D" id="3.40.50.1820">
    <property type="entry name" value="alpha/beta hydrolase"/>
    <property type="match status" value="1"/>
</dbReference>
<dbReference type="PANTHER" id="PTHR47909">
    <property type="entry name" value="ALPHA/BETA-HYDROLASES SUPERFAMILY PROTEIN"/>
    <property type="match status" value="1"/>
</dbReference>
<organism evidence="2">
    <name type="scientific">Micromonas pusilla</name>
    <name type="common">Picoplanktonic green alga</name>
    <name type="synonym">Chromulina pusilla</name>
    <dbReference type="NCBI Taxonomy" id="38833"/>
    <lineage>
        <taxon>Eukaryota</taxon>
        <taxon>Viridiplantae</taxon>
        <taxon>Chlorophyta</taxon>
        <taxon>Mamiellophyceae</taxon>
        <taxon>Mamiellales</taxon>
        <taxon>Mamiellaceae</taxon>
        <taxon>Micromonas</taxon>
    </lineage>
</organism>
<reference evidence="2" key="1">
    <citation type="submission" date="2021-01" db="EMBL/GenBank/DDBJ databases">
        <authorList>
            <person name="Corre E."/>
            <person name="Pelletier E."/>
            <person name="Niang G."/>
            <person name="Scheremetjew M."/>
            <person name="Finn R."/>
            <person name="Kale V."/>
            <person name="Holt S."/>
            <person name="Cochrane G."/>
            <person name="Meng A."/>
            <person name="Brown T."/>
            <person name="Cohen L."/>
        </authorList>
    </citation>
    <scope>NUCLEOTIDE SEQUENCE</scope>
    <source>
        <strain evidence="2">CCAC1681</strain>
    </source>
</reference>
<protein>
    <recommendedName>
        <fullName evidence="1">AB hydrolase-1 domain-containing protein</fullName>
    </recommendedName>
</protein>
<dbReference type="Pfam" id="PF00561">
    <property type="entry name" value="Abhydrolase_1"/>
    <property type="match status" value="1"/>
</dbReference>
<feature type="domain" description="AB hydrolase-1" evidence="1">
    <location>
        <begin position="43"/>
        <end position="163"/>
    </location>
</feature>
<evidence type="ECO:0000313" key="2">
    <source>
        <dbReference type="EMBL" id="CAD8442123.1"/>
    </source>
</evidence>
<dbReference type="InterPro" id="IPR000073">
    <property type="entry name" value="AB_hydrolase_1"/>
</dbReference>
<dbReference type="EMBL" id="HBEN01008700">
    <property type="protein sequence ID" value="CAD8442123.1"/>
    <property type="molecule type" value="Transcribed_RNA"/>
</dbReference>
<accession>A0A7S0D5G2</accession>
<sequence>MHARSAPVPARVRVAPASRVVRREGARATRTCVSAGAAAESRPAVVVLPGLGNQTEDYDAFASELEGRGFSVTVARVARPDWLRNAAGLADLNYWKGTLQPRPTVDWYLERIDDAIARAKETSGAARVSLVAHSAGGWMARVYLEDFGTESVRQLVSLGSPLNSVPKDVPGVVDQTRGILTYVESRCASAADLAARGVAVTCLAGKWLEGAESLDGFGNAANFFVGQGYKQVCGSSGAWGDGITPVKTAHLPGAENVTLEGVFHTPLGSSESRPWYGTPAVLDEWVEKLMT</sequence>
<evidence type="ECO:0000259" key="1">
    <source>
        <dbReference type="Pfam" id="PF00561"/>
    </source>
</evidence>
<proteinExistence type="predicted"/>